<dbReference type="Gene3D" id="3.40.50.1220">
    <property type="entry name" value="TPP-binding domain"/>
    <property type="match status" value="1"/>
</dbReference>
<dbReference type="InterPro" id="IPR029035">
    <property type="entry name" value="DHS-like_NAD/FAD-binding_dom"/>
</dbReference>
<dbReference type="InterPro" id="IPR011766">
    <property type="entry name" value="TPP_enzyme_TPP-bd"/>
</dbReference>
<organism evidence="15 16">
    <name type="scientific">Candidatus Scatousia excrementigallinarum</name>
    <dbReference type="NCBI Taxonomy" id="2840935"/>
    <lineage>
        <taxon>Bacteria</taxon>
        <taxon>Candidatus Scatousia</taxon>
    </lineage>
</organism>
<dbReference type="CDD" id="cd07035">
    <property type="entry name" value="TPP_PYR_POX_like"/>
    <property type="match status" value="1"/>
</dbReference>
<keyword evidence="7 11" id="KW-0479">Metal-binding</keyword>
<dbReference type="CDD" id="cd02015">
    <property type="entry name" value="TPP_AHAS"/>
    <property type="match status" value="1"/>
</dbReference>
<keyword evidence="10 11" id="KW-0100">Branched-chain amino acid biosynthesis</keyword>
<comment type="pathway">
    <text evidence="2 11">Amino-acid biosynthesis; L-valine biosynthesis; L-valine from pyruvate: step 1/4.</text>
</comment>
<dbReference type="SUPFAM" id="SSF52518">
    <property type="entry name" value="Thiamin diphosphate-binding fold (THDP-binding)"/>
    <property type="match status" value="2"/>
</dbReference>
<keyword evidence="8 11" id="KW-0460">Magnesium</keyword>
<dbReference type="GO" id="GO:0050660">
    <property type="term" value="F:flavin adenine dinucleotide binding"/>
    <property type="evidence" value="ECO:0007669"/>
    <property type="project" value="InterPro"/>
</dbReference>
<feature type="domain" description="Thiamine pyrophosphate enzyme central" evidence="12">
    <location>
        <begin position="197"/>
        <end position="331"/>
    </location>
</feature>
<evidence type="ECO:0000259" key="13">
    <source>
        <dbReference type="Pfam" id="PF02775"/>
    </source>
</evidence>
<evidence type="ECO:0000256" key="1">
    <source>
        <dbReference type="ARBA" id="ARBA00004974"/>
    </source>
</evidence>
<dbReference type="GO" id="GO:0009097">
    <property type="term" value="P:isoleucine biosynthetic process"/>
    <property type="evidence" value="ECO:0007669"/>
    <property type="project" value="TreeGrafter"/>
</dbReference>
<evidence type="ECO:0000256" key="11">
    <source>
        <dbReference type="RuleBase" id="RU003591"/>
    </source>
</evidence>
<comment type="caution">
    <text evidence="15">The sequence shown here is derived from an EMBL/GenBank/DDBJ whole genome shotgun (WGS) entry which is preliminary data.</text>
</comment>
<dbReference type="Pfam" id="PF00205">
    <property type="entry name" value="TPP_enzyme_M"/>
    <property type="match status" value="1"/>
</dbReference>
<dbReference type="Gene3D" id="3.40.50.970">
    <property type="match status" value="2"/>
</dbReference>
<evidence type="ECO:0000256" key="2">
    <source>
        <dbReference type="ARBA" id="ARBA00005025"/>
    </source>
</evidence>
<keyword evidence="9 11" id="KW-0786">Thiamine pyrophosphate</keyword>
<dbReference type="InterPro" id="IPR039368">
    <property type="entry name" value="AHAS_TPP"/>
</dbReference>
<evidence type="ECO:0000313" key="15">
    <source>
        <dbReference type="EMBL" id="HIS37805.1"/>
    </source>
</evidence>
<keyword evidence="6 11" id="KW-0808">Transferase</keyword>
<dbReference type="Proteomes" id="UP000823928">
    <property type="component" value="Unassembled WGS sequence"/>
</dbReference>
<dbReference type="GO" id="GO:0000287">
    <property type="term" value="F:magnesium ion binding"/>
    <property type="evidence" value="ECO:0007669"/>
    <property type="project" value="UniProtKB-UniRule"/>
</dbReference>
<protein>
    <recommendedName>
        <fullName evidence="4 11">Acetolactate synthase</fullName>
        <ecNumber evidence="4 11">2.2.1.6</ecNumber>
    </recommendedName>
</protein>
<proteinExistence type="inferred from homology"/>
<evidence type="ECO:0000256" key="7">
    <source>
        <dbReference type="ARBA" id="ARBA00022723"/>
    </source>
</evidence>
<dbReference type="SUPFAM" id="SSF52467">
    <property type="entry name" value="DHS-like NAD/FAD-binding domain"/>
    <property type="match status" value="1"/>
</dbReference>
<reference evidence="15" key="2">
    <citation type="journal article" date="2021" name="PeerJ">
        <title>Extensive microbial diversity within the chicken gut microbiome revealed by metagenomics and culture.</title>
        <authorList>
            <person name="Gilroy R."/>
            <person name="Ravi A."/>
            <person name="Getino M."/>
            <person name="Pursley I."/>
            <person name="Horton D.L."/>
            <person name="Alikhan N.F."/>
            <person name="Baker D."/>
            <person name="Gharbi K."/>
            <person name="Hall N."/>
            <person name="Watson M."/>
            <person name="Adriaenssens E.M."/>
            <person name="Foster-Nyarko E."/>
            <person name="Jarju S."/>
            <person name="Secka A."/>
            <person name="Antonio M."/>
            <person name="Oren A."/>
            <person name="Chaudhuri R.R."/>
            <person name="La Ragione R."/>
            <person name="Hildebrand F."/>
            <person name="Pallen M.J."/>
        </authorList>
    </citation>
    <scope>NUCLEOTIDE SEQUENCE</scope>
    <source>
        <strain evidence="15">6276</strain>
    </source>
</reference>
<feature type="domain" description="Thiamine pyrophosphate enzyme TPP-binding" evidence="13">
    <location>
        <begin position="395"/>
        <end position="541"/>
    </location>
</feature>
<keyword evidence="5 11" id="KW-0028">Amino-acid biosynthesis</keyword>
<dbReference type="Pfam" id="PF02776">
    <property type="entry name" value="TPP_enzyme_N"/>
    <property type="match status" value="1"/>
</dbReference>
<dbReference type="InterPro" id="IPR012001">
    <property type="entry name" value="Thiamin_PyroP_enz_TPP-bd_dom"/>
</dbReference>
<evidence type="ECO:0000313" key="16">
    <source>
        <dbReference type="Proteomes" id="UP000823928"/>
    </source>
</evidence>
<evidence type="ECO:0000256" key="8">
    <source>
        <dbReference type="ARBA" id="ARBA00022842"/>
    </source>
</evidence>
<comment type="cofactor">
    <cofactor evidence="11">
        <name>thiamine diphosphate</name>
        <dbReference type="ChEBI" id="CHEBI:58937"/>
    </cofactor>
    <text evidence="11">Binds 1 thiamine pyrophosphate per subunit.</text>
</comment>
<evidence type="ECO:0000256" key="10">
    <source>
        <dbReference type="ARBA" id="ARBA00023304"/>
    </source>
</evidence>
<evidence type="ECO:0000256" key="9">
    <source>
        <dbReference type="ARBA" id="ARBA00023052"/>
    </source>
</evidence>
<accession>A0A9D1JQ13</accession>
<comment type="cofactor">
    <cofactor evidence="11">
        <name>Mg(2+)</name>
        <dbReference type="ChEBI" id="CHEBI:18420"/>
    </cofactor>
    <text evidence="11">Binds 1 Mg(2+) ion per subunit.</text>
</comment>
<dbReference type="FunFam" id="3.40.50.970:FF:000007">
    <property type="entry name" value="Acetolactate synthase"/>
    <property type="match status" value="1"/>
</dbReference>
<evidence type="ECO:0000256" key="5">
    <source>
        <dbReference type="ARBA" id="ARBA00022605"/>
    </source>
</evidence>
<evidence type="ECO:0000256" key="6">
    <source>
        <dbReference type="ARBA" id="ARBA00022679"/>
    </source>
</evidence>
<gene>
    <name evidence="15" type="primary">ilvB</name>
    <name evidence="15" type="ORF">IAC10_14470</name>
</gene>
<dbReference type="AlphaFoldDB" id="A0A9D1JQ13"/>
<evidence type="ECO:0000259" key="14">
    <source>
        <dbReference type="Pfam" id="PF02776"/>
    </source>
</evidence>
<dbReference type="GO" id="GO:0030976">
    <property type="term" value="F:thiamine pyrophosphate binding"/>
    <property type="evidence" value="ECO:0007669"/>
    <property type="project" value="UniProtKB-UniRule"/>
</dbReference>
<dbReference type="InterPro" id="IPR012000">
    <property type="entry name" value="Thiamin_PyroP_enz_cen_dom"/>
</dbReference>
<evidence type="ECO:0000259" key="12">
    <source>
        <dbReference type="Pfam" id="PF00205"/>
    </source>
</evidence>
<evidence type="ECO:0000256" key="4">
    <source>
        <dbReference type="ARBA" id="ARBA00013145"/>
    </source>
</evidence>
<dbReference type="EMBL" id="DVIU01000296">
    <property type="protein sequence ID" value="HIS37805.1"/>
    <property type="molecule type" value="Genomic_DNA"/>
</dbReference>
<name>A0A9D1JQ13_9BACT</name>
<dbReference type="PANTHER" id="PTHR18968:SF13">
    <property type="entry name" value="ACETOLACTATE SYNTHASE CATALYTIC SUBUNIT, MITOCHONDRIAL"/>
    <property type="match status" value="1"/>
</dbReference>
<dbReference type="GO" id="GO:0005948">
    <property type="term" value="C:acetolactate synthase complex"/>
    <property type="evidence" value="ECO:0007669"/>
    <property type="project" value="TreeGrafter"/>
</dbReference>
<feature type="domain" description="Thiamine pyrophosphate enzyme N-terminal TPP-binding" evidence="14">
    <location>
        <begin position="12"/>
        <end position="127"/>
    </location>
</feature>
<comment type="similarity">
    <text evidence="3 11">Belongs to the TPP enzyme family.</text>
</comment>
<dbReference type="Pfam" id="PF02775">
    <property type="entry name" value="TPP_enzyme_C"/>
    <property type="match status" value="1"/>
</dbReference>
<comment type="pathway">
    <text evidence="1 11">Amino-acid biosynthesis; L-isoleucine biosynthesis; L-isoleucine from 2-oxobutanoate: step 1/4.</text>
</comment>
<dbReference type="InterPro" id="IPR045229">
    <property type="entry name" value="TPP_enz"/>
</dbReference>
<dbReference type="NCBIfam" id="TIGR00118">
    <property type="entry name" value="acolac_lg"/>
    <property type="match status" value="1"/>
</dbReference>
<dbReference type="GO" id="GO:0009099">
    <property type="term" value="P:L-valine biosynthetic process"/>
    <property type="evidence" value="ECO:0007669"/>
    <property type="project" value="TreeGrafter"/>
</dbReference>
<dbReference type="GO" id="GO:0003984">
    <property type="term" value="F:acetolactate synthase activity"/>
    <property type="evidence" value="ECO:0007669"/>
    <property type="project" value="UniProtKB-EC"/>
</dbReference>
<dbReference type="InterPro" id="IPR012846">
    <property type="entry name" value="Acetolactate_synth_lsu"/>
</dbReference>
<comment type="catalytic activity">
    <reaction evidence="11">
        <text>2 pyruvate + H(+) = (2S)-2-acetolactate + CO2</text>
        <dbReference type="Rhea" id="RHEA:25249"/>
        <dbReference type="ChEBI" id="CHEBI:15361"/>
        <dbReference type="ChEBI" id="CHEBI:15378"/>
        <dbReference type="ChEBI" id="CHEBI:16526"/>
        <dbReference type="ChEBI" id="CHEBI:58476"/>
        <dbReference type="EC" id="2.2.1.6"/>
    </reaction>
</comment>
<dbReference type="PANTHER" id="PTHR18968">
    <property type="entry name" value="THIAMINE PYROPHOSPHATE ENZYMES"/>
    <property type="match status" value="1"/>
</dbReference>
<evidence type="ECO:0000256" key="3">
    <source>
        <dbReference type="ARBA" id="ARBA00007812"/>
    </source>
</evidence>
<reference evidence="15" key="1">
    <citation type="submission" date="2020-10" db="EMBL/GenBank/DDBJ databases">
        <authorList>
            <person name="Gilroy R."/>
        </authorList>
    </citation>
    <scope>NUCLEOTIDE SEQUENCE</scope>
    <source>
        <strain evidence="15">6276</strain>
    </source>
</reference>
<sequence length="549" mass="59990">MLTTDTQTLTLTGAKIILKTLKSLGVDTIFGYPGGIVLSVYDELFKQKDIKHILMRHEQSAVHAAEGYARVSGKCGVVLVTSGPGATNTVTGIANAYLDGYPLVVLTGQVSAELIGKDAFQEVNIIDMTKSCTKANYQVTDISDLKYTLERAFHTAMSGKQGPVVVDLAKNIFSQSAVYTPSMVFAQEVTCCAEEDIKKALAEICSAQRPVIVAGGGIVQSGAFKKVKEFAELLNIPVVNTMMGLGTYPQDSFNYLGMIGIFGQISANRTVRESDLIFSIGARFNDRVTCCFQNGELSRKFIQLDINPYEISRIIPAYLSLVGDAANVINKMIEELHTGNYLCNHNHKLWLQQAVGYKNNNKKNQKISDKLHSFEVIQKICEITTHMEPVVATEVGQHQLWTAQNFRFSKPRQFLTSGGAGTMGFGLPAAIGGCIADISKPVICISGDGSFQMNSQELAVCKDYNLPVKIFVLNNGYLGMVRQLQQNLCGARFSETAISNPDFLKLAEAYGIKGIRVESEDEIVPALKSVFEEKGPVLVDFIIEPMEVV</sequence>
<dbReference type="EC" id="2.2.1.6" evidence="4 11"/>
<dbReference type="InterPro" id="IPR029061">
    <property type="entry name" value="THDP-binding"/>
</dbReference>